<evidence type="ECO:0000313" key="4">
    <source>
        <dbReference type="Proteomes" id="UP000615026"/>
    </source>
</evidence>
<feature type="transmembrane region" description="Helical" evidence="1">
    <location>
        <begin position="21"/>
        <end position="43"/>
    </location>
</feature>
<feature type="transmembrane region" description="Helical" evidence="1">
    <location>
        <begin position="63"/>
        <end position="87"/>
    </location>
</feature>
<dbReference type="Pfam" id="PF08378">
    <property type="entry name" value="NERD"/>
    <property type="match status" value="1"/>
</dbReference>
<keyword evidence="4" id="KW-1185">Reference proteome</keyword>
<feature type="domain" description="NERD" evidence="2">
    <location>
        <begin position="96"/>
        <end position="202"/>
    </location>
</feature>
<evidence type="ECO:0000259" key="2">
    <source>
        <dbReference type="Pfam" id="PF08378"/>
    </source>
</evidence>
<dbReference type="InterPro" id="IPR011528">
    <property type="entry name" value="NERD"/>
</dbReference>
<proteinExistence type="predicted"/>
<protein>
    <submittedName>
        <fullName evidence="3">NERD domain-containing protein</fullName>
    </submittedName>
</protein>
<comment type="caution">
    <text evidence="3">The sequence shown here is derived from an EMBL/GenBank/DDBJ whole genome shotgun (WGS) entry which is preliminary data.</text>
</comment>
<evidence type="ECO:0000256" key="1">
    <source>
        <dbReference type="SAM" id="Phobius"/>
    </source>
</evidence>
<dbReference type="EMBL" id="JADEXP010000017">
    <property type="protein sequence ID" value="MBE9065764.1"/>
    <property type="molecule type" value="Genomic_DNA"/>
</dbReference>
<dbReference type="Proteomes" id="UP000615026">
    <property type="component" value="Unassembled WGS sequence"/>
</dbReference>
<gene>
    <name evidence="3" type="ORF">IQ260_03760</name>
</gene>
<sequence length="240" mass="26365">MAKSKGRAGRNIRLLALTRRFKAIYSFIGAGIILYLPFPFATFSEAIRQPLTNSNPEIANSPALPPIIYVAAVVFSMYLVANGIFLWKRANHADQGAKGEEDIAREISSLADSGWQVEYGKRLGKGIGDIDIVYMSPNGKAYVIDVKSHKGTVTTDGKKLYRRIGKTQYPFEKDFLAQVTRQALQVKKKTGVDFVTPIVAFSNARVAIAPALTSQFASNKVKHVYVIDKARLAGLLRSLG</sequence>
<accession>A0A928X1D6</accession>
<organism evidence="3 4">
    <name type="scientific">Leptolyngbya cf. ectocarpi LEGE 11479</name>
    <dbReference type="NCBI Taxonomy" id="1828722"/>
    <lineage>
        <taxon>Bacteria</taxon>
        <taxon>Bacillati</taxon>
        <taxon>Cyanobacteriota</taxon>
        <taxon>Cyanophyceae</taxon>
        <taxon>Leptolyngbyales</taxon>
        <taxon>Leptolyngbyaceae</taxon>
        <taxon>Leptolyngbya group</taxon>
        <taxon>Leptolyngbya</taxon>
    </lineage>
</organism>
<dbReference type="RefSeq" id="WP_193990987.1">
    <property type="nucleotide sequence ID" value="NZ_JADEXP010000017.1"/>
</dbReference>
<keyword evidence="1" id="KW-0812">Transmembrane</keyword>
<name>A0A928X1D6_LEPEC</name>
<keyword evidence="1" id="KW-0472">Membrane</keyword>
<reference evidence="3" key="1">
    <citation type="submission" date="2020-10" db="EMBL/GenBank/DDBJ databases">
        <authorList>
            <person name="Castelo-Branco R."/>
            <person name="Eusebio N."/>
            <person name="Adriana R."/>
            <person name="Vieira A."/>
            <person name="Brugerolle De Fraissinette N."/>
            <person name="Rezende De Castro R."/>
            <person name="Schneider M.P."/>
            <person name="Vasconcelos V."/>
            <person name="Leao P.N."/>
        </authorList>
    </citation>
    <scope>NUCLEOTIDE SEQUENCE</scope>
    <source>
        <strain evidence="3">LEGE 11479</strain>
    </source>
</reference>
<dbReference type="AlphaFoldDB" id="A0A928X1D6"/>
<keyword evidence="1" id="KW-1133">Transmembrane helix</keyword>
<evidence type="ECO:0000313" key="3">
    <source>
        <dbReference type="EMBL" id="MBE9065764.1"/>
    </source>
</evidence>